<dbReference type="InterPro" id="IPR036938">
    <property type="entry name" value="PAP2/HPO_sf"/>
</dbReference>
<gene>
    <name evidence="5" type="ORF">RHP49_05565</name>
</gene>
<feature type="domain" description="DUF6851" evidence="4">
    <location>
        <begin position="679"/>
        <end position="832"/>
    </location>
</feature>
<dbReference type="Pfam" id="PF18962">
    <property type="entry name" value="Por_Secre_tail"/>
    <property type="match status" value="1"/>
</dbReference>
<dbReference type="EMBL" id="CP134536">
    <property type="protein sequence ID" value="WNH13722.1"/>
    <property type="molecule type" value="Genomic_DNA"/>
</dbReference>
<dbReference type="Gene3D" id="2.130.10.130">
    <property type="entry name" value="Integrin alpha, N-terminal"/>
    <property type="match status" value="1"/>
</dbReference>
<dbReference type="Pfam" id="PF21167">
    <property type="entry name" value="DUF6851"/>
    <property type="match status" value="1"/>
</dbReference>
<evidence type="ECO:0000313" key="6">
    <source>
        <dbReference type="Proteomes" id="UP001303407"/>
    </source>
</evidence>
<name>A0ABY9Y635_9FLAO</name>
<evidence type="ECO:0000259" key="4">
    <source>
        <dbReference type="Pfam" id="PF21167"/>
    </source>
</evidence>
<dbReference type="InterPro" id="IPR026444">
    <property type="entry name" value="Secre_tail"/>
</dbReference>
<reference evidence="5 6" key="1">
    <citation type="submission" date="2023-09" db="EMBL/GenBank/DDBJ databases">
        <title>Thalassobella suaedae gen. nov., sp. nov., a marine bacterium of the family Flavobacteriaceae isolated from a halophyte Suaeda japonica.</title>
        <authorList>
            <person name="Lee S.Y."/>
            <person name="Hwang C.Y."/>
        </authorList>
    </citation>
    <scope>NUCLEOTIDE SEQUENCE [LARGE SCALE GENOMIC DNA]</scope>
    <source>
        <strain evidence="5 6">HL-DH10</strain>
    </source>
</reference>
<dbReference type="RefSeq" id="WP_415863702.1">
    <property type="nucleotide sequence ID" value="NZ_CP134536.1"/>
</dbReference>
<evidence type="ECO:0000259" key="3">
    <source>
        <dbReference type="Pfam" id="PF18962"/>
    </source>
</evidence>
<dbReference type="InterPro" id="IPR049283">
    <property type="entry name" value="DUF6851"/>
</dbReference>
<dbReference type="NCBIfam" id="TIGR04183">
    <property type="entry name" value="Por_Secre_tail"/>
    <property type="match status" value="1"/>
</dbReference>
<protein>
    <submittedName>
        <fullName evidence="5">FG-GAP-like repeat-containing protein</fullName>
    </submittedName>
</protein>
<dbReference type="InterPro" id="IPR027039">
    <property type="entry name" value="Crtac1"/>
</dbReference>
<dbReference type="InterPro" id="IPR016119">
    <property type="entry name" value="Br/Cl_peroxidase_C"/>
</dbReference>
<proteinExistence type="predicted"/>
<accession>A0ABY9Y635</accession>
<organism evidence="5 6">
    <name type="scientific">Thalassobellus suaedae</name>
    <dbReference type="NCBI Taxonomy" id="3074124"/>
    <lineage>
        <taxon>Bacteria</taxon>
        <taxon>Pseudomonadati</taxon>
        <taxon>Bacteroidota</taxon>
        <taxon>Flavobacteriia</taxon>
        <taxon>Flavobacteriales</taxon>
        <taxon>Flavobacteriaceae</taxon>
        <taxon>Thalassobellus</taxon>
    </lineage>
</organism>
<dbReference type="PANTHER" id="PTHR16026">
    <property type="entry name" value="CARTILAGE ACIDIC PROTEIN 1"/>
    <property type="match status" value="1"/>
</dbReference>
<dbReference type="Pfam" id="PF07593">
    <property type="entry name" value="UnbV_ASPIC"/>
    <property type="match status" value="1"/>
</dbReference>
<dbReference type="SUPFAM" id="SSF48317">
    <property type="entry name" value="Acid phosphatase/Vanadium-dependent haloperoxidase"/>
    <property type="match status" value="1"/>
</dbReference>
<dbReference type="SUPFAM" id="SSF69318">
    <property type="entry name" value="Integrin alpha N-terminal domain"/>
    <property type="match status" value="1"/>
</dbReference>
<evidence type="ECO:0000259" key="2">
    <source>
        <dbReference type="Pfam" id="PF07593"/>
    </source>
</evidence>
<dbReference type="InterPro" id="IPR013517">
    <property type="entry name" value="FG-GAP"/>
</dbReference>
<dbReference type="InterPro" id="IPR011519">
    <property type="entry name" value="UnbV_ASPIC"/>
</dbReference>
<dbReference type="PANTHER" id="PTHR16026:SF0">
    <property type="entry name" value="CARTILAGE ACIDIC PROTEIN 1"/>
    <property type="match status" value="1"/>
</dbReference>
<feature type="domain" description="ASPIC/UnbV" evidence="2">
    <location>
        <begin position="446"/>
        <end position="511"/>
    </location>
</feature>
<feature type="domain" description="Secretion system C-terminal sorting" evidence="3">
    <location>
        <begin position="1277"/>
        <end position="1347"/>
    </location>
</feature>
<dbReference type="Gene3D" id="1.10.606.10">
    <property type="entry name" value="Vanadium-containing Chloroperoxidase, domain 2"/>
    <property type="match status" value="1"/>
</dbReference>
<evidence type="ECO:0000256" key="1">
    <source>
        <dbReference type="ARBA" id="ARBA00022729"/>
    </source>
</evidence>
<keyword evidence="6" id="KW-1185">Reference proteome</keyword>
<dbReference type="Pfam" id="PF13517">
    <property type="entry name" value="FG-GAP_3"/>
    <property type="match status" value="2"/>
</dbReference>
<dbReference type="InterPro" id="IPR028994">
    <property type="entry name" value="Integrin_alpha_N"/>
</dbReference>
<evidence type="ECO:0000313" key="5">
    <source>
        <dbReference type="EMBL" id="WNH13722.1"/>
    </source>
</evidence>
<sequence>MKHTFIFKYAPSAIIYIFILCISSLKAQNFTRIESVAGLSILEENNGVSIADYNRDGYLDVFVVALGKDEDGIAKSHSRLFKNNNDGTFIDVTEASGLRIDLFPVNEQEGVFKNLEGVKYGAFWGDYDNDGFPDLFLTNIYKIYLFHNEGNGTFQDITTQAGFQKNSTCLNTGATWFDYNKDGFLDLYISDWNGCDSNKLYENNGDGTFSNVTNLFGTLENKQSFMSVPFDFNSDGWLDLYVVNDNATKKNDLFINQNGTSFIEQASTYGLDHAGDDMGIAIGDYNNDGFFDIHVTAINISPLFLNKGNNTFNNAAPELGVELTGWAWDTVFSDFDLDGDEDLFIVNGFDFGGNSTENNIYFENFHANGEPKFIDSSSKTNLEALTISMGAGIFDFDNDGDLDILVTNADRPSYLYENKTTDLALPDKDLHWFKVSLQGTTSNRDAIGTTLSITTDQKTLHRYYSGKGFLSQNLKPVHFGLGTATEIQELKITWPSGLVETFNNLPLDKTILAKEGANYEVSTTQPSIKVYGCTDPDSCNYNPNATISSGECSYLESKSIYGNVNAIQLSTEFYSYPLSNGSSVTWKVDGGNILEGSGSSIIKVKWDNTTIGTVTIIESNDNCSSQNVELKVNLRSENDSFTIIPRKSVARLWNEALLDAIRRDYARPTVHARNLFHTSVAMYDAWAIYDSQAKPYLIGNTVHGYLNKFDGFETSENLSDARDKTISYAAYRLLQYRFRDSPKHDEVFKIFDDLMTELGYSLNELSADYSNGNAAALGNYIAETVIDYGHTDGSNEINKYSNQYYNPINSPLLLNNPDQINEPLINPNRWQPLSFDTFIDQSGNLIEGSTPDFLGPEWGNVKPFNFNEAEKTIYSRSGNQYIVYDDPGSPPQLDVSKSTPSSDAYKWNFSLVSIWSSHHNPYDNVMWDISPKSIGNINFELIPREQENYKYFYQEEDGGDISSGHAINPYTNAPYEEQIVPRGDYTRVLAEFWADGPDSETPPGHWFTILNYVSDHELFDKKFNGKGDKLNNLEWDIKSYFILGGAMHDSAIASWSIKGWYDYIRPISAIRFMAERGQSTDSSKDNYNVAGIPLKDGYIETVEEGDPLAGNANENVGEIKVLAWKGHDYISDSNTDEAGVGWILAKNWWPYQRPSFVTPPFAGYVSGHSTYSRAAAEVMTLITGSEYFPGGMGEFIAEKDNFLAFEKGPSVDVTLQWATYRDASDQCSLSRIWGGIHPPADDIPGRIIGEKIGQNSFYFGKDYFQENIKTTNKEQLIYPNPVNASLNELHITNTESSDAFNLFDINGRHIKLIDIQYSENLKATILKFPNTITTGVYILKINNNSKKLAFTN</sequence>
<dbReference type="Proteomes" id="UP001303407">
    <property type="component" value="Chromosome"/>
</dbReference>
<keyword evidence="1" id="KW-0732">Signal</keyword>
<dbReference type="CDD" id="cd03398">
    <property type="entry name" value="PAP2_haloperoxidase"/>
    <property type="match status" value="1"/>
</dbReference>